<evidence type="ECO:0000313" key="2">
    <source>
        <dbReference type="EMBL" id="KAF2032068.1"/>
    </source>
</evidence>
<comment type="caution">
    <text evidence="2">The sequence shown here is derived from an EMBL/GenBank/DDBJ whole genome shotgun (WGS) entry which is preliminary data.</text>
</comment>
<dbReference type="Proteomes" id="UP000799777">
    <property type="component" value="Unassembled WGS sequence"/>
</dbReference>
<proteinExistence type="predicted"/>
<evidence type="ECO:0000313" key="3">
    <source>
        <dbReference type="Proteomes" id="UP000799777"/>
    </source>
</evidence>
<feature type="compositionally biased region" description="Basic and acidic residues" evidence="1">
    <location>
        <begin position="337"/>
        <end position="350"/>
    </location>
</feature>
<accession>A0A9P4HCJ9</accession>
<dbReference type="EMBL" id="ML978175">
    <property type="protein sequence ID" value="KAF2032068.1"/>
    <property type="molecule type" value="Genomic_DNA"/>
</dbReference>
<feature type="region of interest" description="Disordered" evidence="1">
    <location>
        <begin position="1"/>
        <end position="20"/>
    </location>
</feature>
<sequence>MDPASVPLPETPNPPEEPTLAAIESPSVTATVLAASSTVPSSEDSNNLRAPLHRFIGNTANIVAPEPVRQGWRILFNTARDKHNTYPAIHRYGCLTLVVSIALAEYQQPGFVPRPETLTKAIIGLLCATTLVFGIIALQEYMETSKWPWQEEGWVWPWEAWLWAETVYDLSASTMSDAMGAATPAGQVLPTAANTPPSGMAFTSPALTVRDRTPISKASSDRAAIPPLTAFKQPFVIPPTPQLPPGMRPTYRPPPTPAQIHKSGLMGESPGPALFKNFGGSGNPFFDRAEKLRQVAQWSRPGPPSVNLRTGLEEKIVEKKIVEGTVGGADSGGIVDGRSEVHEDRRERNESLLIDEGSYETDDADTTIMEQGKEAE</sequence>
<protein>
    <submittedName>
        <fullName evidence="2">Uncharacterized protein</fullName>
    </submittedName>
</protein>
<name>A0A9P4HCJ9_9PLEO</name>
<gene>
    <name evidence="2" type="ORF">EK21DRAFT_110281</name>
</gene>
<reference evidence="2" key="1">
    <citation type="journal article" date="2020" name="Stud. Mycol.">
        <title>101 Dothideomycetes genomes: a test case for predicting lifestyles and emergence of pathogens.</title>
        <authorList>
            <person name="Haridas S."/>
            <person name="Albert R."/>
            <person name="Binder M."/>
            <person name="Bloem J."/>
            <person name="Labutti K."/>
            <person name="Salamov A."/>
            <person name="Andreopoulos B."/>
            <person name="Baker S."/>
            <person name="Barry K."/>
            <person name="Bills G."/>
            <person name="Bluhm B."/>
            <person name="Cannon C."/>
            <person name="Castanera R."/>
            <person name="Culley D."/>
            <person name="Daum C."/>
            <person name="Ezra D."/>
            <person name="Gonzalez J."/>
            <person name="Henrissat B."/>
            <person name="Kuo A."/>
            <person name="Liang C."/>
            <person name="Lipzen A."/>
            <person name="Lutzoni F."/>
            <person name="Magnuson J."/>
            <person name="Mondo S."/>
            <person name="Nolan M."/>
            <person name="Ohm R."/>
            <person name="Pangilinan J."/>
            <person name="Park H.-J."/>
            <person name="Ramirez L."/>
            <person name="Alfaro M."/>
            <person name="Sun H."/>
            <person name="Tritt A."/>
            <person name="Yoshinaga Y."/>
            <person name="Zwiers L.-H."/>
            <person name="Turgeon B."/>
            <person name="Goodwin S."/>
            <person name="Spatafora J."/>
            <person name="Crous P."/>
            <person name="Grigoriev I."/>
        </authorList>
    </citation>
    <scope>NUCLEOTIDE SEQUENCE</scope>
    <source>
        <strain evidence="2">CBS 110217</strain>
    </source>
</reference>
<keyword evidence="3" id="KW-1185">Reference proteome</keyword>
<feature type="region of interest" description="Disordered" evidence="1">
    <location>
        <begin position="328"/>
        <end position="376"/>
    </location>
</feature>
<dbReference type="OrthoDB" id="3796633at2759"/>
<organism evidence="2 3">
    <name type="scientific">Setomelanomma holmii</name>
    <dbReference type="NCBI Taxonomy" id="210430"/>
    <lineage>
        <taxon>Eukaryota</taxon>
        <taxon>Fungi</taxon>
        <taxon>Dikarya</taxon>
        <taxon>Ascomycota</taxon>
        <taxon>Pezizomycotina</taxon>
        <taxon>Dothideomycetes</taxon>
        <taxon>Pleosporomycetidae</taxon>
        <taxon>Pleosporales</taxon>
        <taxon>Pleosporineae</taxon>
        <taxon>Phaeosphaeriaceae</taxon>
        <taxon>Setomelanomma</taxon>
    </lineage>
</organism>
<evidence type="ECO:0000256" key="1">
    <source>
        <dbReference type="SAM" id="MobiDB-lite"/>
    </source>
</evidence>
<dbReference type="AlphaFoldDB" id="A0A9P4HCJ9"/>